<dbReference type="CDD" id="cd01299">
    <property type="entry name" value="Met_dep_hydrolase_A"/>
    <property type="match status" value="1"/>
</dbReference>
<gene>
    <name evidence="3" type="ORF">SAMN04488505_112113</name>
</gene>
<evidence type="ECO:0000259" key="2">
    <source>
        <dbReference type="Pfam" id="PF01979"/>
    </source>
</evidence>
<name>A0A1H8IZF6_9BACT</name>
<dbReference type="PANTHER" id="PTHR43135:SF3">
    <property type="entry name" value="ALPHA-D-RIBOSE 1-METHYLPHOSPHONATE 5-TRIPHOSPHATE DIPHOSPHATASE"/>
    <property type="match status" value="1"/>
</dbReference>
<accession>A0A1H8IZF6</accession>
<dbReference type="Pfam" id="PF01979">
    <property type="entry name" value="Amidohydro_1"/>
    <property type="match status" value="1"/>
</dbReference>
<dbReference type="InterPro" id="IPR051781">
    <property type="entry name" value="Metallo-dep_Hydrolase"/>
</dbReference>
<feature type="domain" description="Amidohydrolase-related" evidence="2">
    <location>
        <begin position="76"/>
        <end position="418"/>
    </location>
</feature>
<dbReference type="InterPro" id="IPR006680">
    <property type="entry name" value="Amidohydro-rel"/>
</dbReference>
<keyword evidence="1" id="KW-0732">Signal</keyword>
<keyword evidence="4" id="KW-1185">Reference proteome</keyword>
<evidence type="ECO:0000313" key="4">
    <source>
        <dbReference type="Proteomes" id="UP000198984"/>
    </source>
</evidence>
<evidence type="ECO:0000313" key="3">
    <source>
        <dbReference type="EMBL" id="SEN73108.1"/>
    </source>
</evidence>
<sequence length="422" mass="45301">MRIICLILCFYGSWLMAQQPVDTGYILLQPMQVFDGHTLQKGWQVLVKGNTIAAAGPVGSFMVPAQVRSIALPQQTLLPGLIEGHTHMFLHPYNELTWKEQLLTESRAERAIRAAEHAKATLMAGFTTARDLGTEGAGYDDVGLKQSIAKGVIPGPRLLIATRAIVATGSYGVKNEMADLELPKGAAETDGKEGMIKEVRTQIGQGADVVKVYADYRWGLDEQPAPTFSIEELQAAVETAASSGRYVVAHAGTAEGMRRAILAGVHTIEHGDMGTPEIFRLMKEKGVALCPTIMAVEAGAMYKGWRPGIDAEPERVVQKHKSFKAALQAGVTICAGGDVGVFSHGKNYLELEKMVEYGMPTEAVLQAATSGNAEVIGWGAKIGSIRKGMLADIIAVSGNPVADIKALEQVKFVMKDGVIYKL</sequence>
<dbReference type="PANTHER" id="PTHR43135">
    <property type="entry name" value="ALPHA-D-RIBOSE 1-METHYLPHOSPHONATE 5-TRIPHOSPHATE DIPHOSPHATASE"/>
    <property type="match status" value="1"/>
</dbReference>
<dbReference type="SUPFAM" id="SSF51556">
    <property type="entry name" value="Metallo-dependent hydrolases"/>
    <property type="match status" value="1"/>
</dbReference>
<dbReference type="AlphaFoldDB" id="A0A1H8IZF6"/>
<dbReference type="SUPFAM" id="SSF51338">
    <property type="entry name" value="Composite domain of metallo-dependent hydrolases"/>
    <property type="match status" value="1"/>
</dbReference>
<dbReference type="InterPro" id="IPR011059">
    <property type="entry name" value="Metal-dep_hydrolase_composite"/>
</dbReference>
<dbReference type="STRING" id="573321.SAMN04488505_112113"/>
<dbReference type="OrthoDB" id="9797498at2"/>
<dbReference type="RefSeq" id="WP_089920903.1">
    <property type="nucleotide sequence ID" value="NZ_FOBB01000012.1"/>
</dbReference>
<dbReference type="EMBL" id="FOBB01000012">
    <property type="protein sequence ID" value="SEN73108.1"/>
    <property type="molecule type" value="Genomic_DNA"/>
</dbReference>
<feature type="signal peptide" evidence="1">
    <location>
        <begin position="1"/>
        <end position="17"/>
    </location>
</feature>
<feature type="chain" id="PRO_5011714894" evidence="1">
    <location>
        <begin position="18"/>
        <end position="422"/>
    </location>
</feature>
<proteinExistence type="predicted"/>
<organism evidence="3 4">
    <name type="scientific">Chitinophaga rupis</name>
    <dbReference type="NCBI Taxonomy" id="573321"/>
    <lineage>
        <taxon>Bacteria</taxon>
        <taxon>Pseudomonadati</taxon>
        <taxon>Bacteroidota</taxon>
        <taxon>Chitinophagia</taxon>
        <taxon>Chitinophagales</taxon>
        <taxon>Chitinophagaceae</taxon>
        <taxon>Chitinophaga</taxon>
    </lineage>
</organism>
<dbReference type="InterPro" id="IPR057744">
    <property type="entry name" value="OTAase-like"/>
</dbReference>
<dbReference type="InterPro" id="IPR032466">
    <property type="entry name" value="Metal_Hydrolase"/>
</dbReference>
<reference evidence="3 4" key="1">
    <citation type="submission" date="2016-10" db="EMBL/GenBank/DDBJ databases">
        <authorList>
            <person name="de Groot N.N."/>
        </authorList>
    </citation>
    <scope>NUCLEOTIDE SEQUENCE [LARGE SCALE GENOMIC DNA]</scope>
    <source>
        <strain evidence="3 4">DSM 21039</strain>
    </source>
</reference>
<dbReference type="Gene3D" id="2.30.40.10">
    <property type="entry name" value="Urease, subunit C, domain 1"/>
    <property type="match status" value="1"/>
</dbReference>
<protein>
    <submittedName>
        <fullName evidence="3">Imidazolonepropionase</fullName>
    </submittedName>
</protein>
<dbReference type="Gene3D" id="3.20.20.140">
    <property type="entry name" value="Metal-dependent hydrolases"/>
    <property type="match status" value="1"/>
</dbReference>
<dbReference type="GO" id="GO:0016810">
    <property type="term" value="F:hydrolase activity, acting on carbon-nitrogen (but not peptide) bonds"/>
    <property type="evidence" value="ECO:0007669"/>
    <property type="project" value="InterPro"/>
</dbReference>
<dbReference type="Proteomes" id="UP000198984">
    <property type="component" value="Unassembled WGS sequence"/>
</dbReference>
<evidence type="ECO:0000256" key="1">
    <source>
        <dbReference type="SAM" id="SignalP"/>
    </source>
</evidence>